<protein>
    <submittedName>
        <fullName evidence="3">Uncharacterized protein</fullName>
    </submittedName>
</protein>
<evidence type="ECO:0000313" key="3">
    <source>
        <dbReference type="EMBL" id="KDP44583.1"/>
    </source>
</evidence>
<sequence length="166" mass="18951">MMKVTKSSRVKALEKRVEELAALIEKNVIFGVPTVVPEWQEAKERIEALEEKAVEMQTTLFELNRSIDALRLTWATTGGEFGQTRGHSKKFTESMPIWYFKRLENYEDRRTGPEIFFGVTELPKKPSERKTRKWTSHGGGGRRTGRQRPPAALHGVAAAFQPGFFL</sequence>
<dbReference type="AlphaFoldDB" id="A0A067LBH2"/>
<evidence type="ECO:0000256" key="2">
    <source>
        <dbReference type="SAM" id="MobiDB-lite"/>
    </source>
</evidence>
<dbReference type="EMBL" id="KK914250">
    <property type="protein sequence ID" value="KDP44583.1"/>
    <property type="molecule type" value="Genomic_DNA"/>
</dbReference>
<gene>
    <name evidence="3" type="ORF">JCGZ_22165</name>
</gene>
<organism evidence="3 4">
    <name type="scientific">Jatropha curcas</name>
    <name type="common">Barbados nut</name>
    <dbReference type="NCBI Taxonomy" id="180498"/>
    <lineage>
        <taxon>Eukaryota</taxon>
        <taxon>Viridiplantae</taxon>
        <taxon>Streptophyta</taxon>
        <taxon>Embryophyta</taxon>
        <taxon>Tracheophyta</taxon>
        <taxon>Spermatophyta</taxon>
        <taxon>Magnoliopsida</taxon>
        <taxon>eudicotyledons</taxon>
        <taxon>Gunneridae</taxon>
        <taxon>Pentapetalae</taxon>
        <taxon>rosids</taxon>
        <taxon>fabids</taxon>
        <taxon>Malpighiales</taxon>
        <taxon>Euphorbiaceae</taxon>
        <taxon>Crotonoideae</taxon>
        <taxon>Jatropheae</taxon>
        <taxon>Jatropha</taxon>
    </lineage>
</organism>
<keyword evidence="4" id="KW-1185">Reference proteome</keyword>
<feature type="region of interest" description="Disordered" evidence="2">
    <location>
        <begin position="124"/>
        <end position="152"/>
    </location>
</feature>
<evidence type="ECO:0000256" key="1">
    <source>
        <dbReference type="SAM" id="Coils"/>
    </source>
</evidence>
<name>A0A067LBH2_JATCU</name>
<feature type="coiled-coil region" evidence="1">
    <location>
        <begin position="39"/>
        <end position="66"/>
    </location>
</feature>
<proteinExistence type="predicted"/>
<keyword evidence="1" id="KW-0175">Coiled coil</keyword>
<evidence type="ECO:0000313" key="4">
    <source>
        <dbReference type="Proteomes" id="UP000027138"/>
    </source>
</evidence>
<dbReference type="Proteomes" id="UP000027138">
    <property type="component" value="Unassembled WGS sequence"/>
</dbReference>
<reference evidence="3 4" key="1">
    <citation type="journal article" date="2014" name="PLoS ONE">
        <title>Global Analysis of Gene Expression Profiles in Physic Nut (Jatropha curcas L.) Seedlings Exposed to Salt Stress.</title>
        <authorList>
            <person name="Zhang L."/>
            <person name="Zhang C."/>
            <person name="Wu P."/>
            <person name="Chen Y."/>
            <person name="Li M."/>
            <person name="Jiang H."/>
            <person name="Wu G."/>
        </authorList>
    </citation>
    <scope>NUCLEOTIDE SEQUENCE [LARGE SCALE GENOMIC DNA]</scope>
    <source>
        <strain evidence="4">cv. GZQX0401</strain>
        <tissue evidence="3">Young leaves</tissue>
    </source>
</reference>
<accession>A0A067LBH2</accession>